<evidence type="ECO:0000256" key="1">
    <source>
        <dbReference type="SAM" id="MobiDB-lite"/>
    </source>
</evidence>
<organism evidence="2 3">
    <name type="scientific">Apiospora saccharicola</name>
    <dbReference type="NCBI Taxonomy" id="335842"/>
    <lineage>
        <taxon>Eukaryota</taxon>
        <taxon>Fungi</taxon>
        <taxon>Dikarya</taxon>
        <taxon>Ascomycota</taxon>
        <taxon>Pezizomycotina</taxon>
        <taxon>Sordariomycetes</taxon>
        <taxon>Xylariomycetidae</taxon>
        <taxon>Amphisphaeriales</taxon>
        <taxon>Apiosporaceae</taxon>
        <taxon>Apiospora</taxon>
    </lineage>
</organism>
<name>A0ABR1WD57_9PEZI</name>
<sequence>MVFDAIDESDDDNDRMVKLFKSLVQDERSRTKVIFLSRPRKEFYSRFWNYRRLDLQRENGGDVRKMVEYELDRLITIISGSEPEDQGSAVWSHASSGQARSSRHATNNASNGSRLRTRVKLHVLRMFIIERADGVILWVVLIFESLHEFARINIASLPENKLLSRLLKKVARFPLEFYKIYGDMVRQLTEELSQEQLIIAKRTLKWVSITNQHKQFTLGELRDALAIDYWSNNLHSSRTSHPIIDSRIHIESWSGFANIIRRHCGSFIEVLPPRERVMFTTLNYDSSEKNSNSQDDVRDDPPHLHRSHNPESIPNDISTSVDDDICGFSEDSAIQLMHQTVREFLTSSRAGKLCLNEEKALKNVIKASMKFVQLVIEVPLGSVSSTNPDAETAWTRFAAERVRYLDEFRLFPFCCELVSSDELFLSELKPLIDMIWTDILPIRVSIWADHNKNRHHIPHGWEPSMLEIMIYSATARGLKRGALNLLNATSLGSDPKSVDGFLDPIFFGIIRAARTIFCHEDTPPIEWQG</sequence>
<dbReference type="PANTHER" id="PTHR10039">
    <property type="entry name" value="AMELOGENIN"/>
    <property type="match status" value="1"/>
</dbReference>
<feature type="compositionally biased region" description="Polar residues" evidence="1">
    <location>
        <begin position="93"/>
        <end position="111"/>
    </location>
</feature>
<feature type="compositionally biased region" description="Polar residues" evidence="1">
    <location>
        <begin position="283"/>
        <end position="294"/>
    </location>
</feature>
<dbReference type="EMBL" id="JAQQWM010000001">
    <property type="protein sequence ID" value="KAK8081444.1"/>
    <property type="molecule type" value="Genomic_DNA"/>
</dbReference>
<dbReference type="Proteomes" id="UP001446871">
    <property type="component" value="Unassembled WGS sequence"/>
</dbReference>
<feature type="region of interest" description="Disordered" evidence="1">
    <location>
        <begin position="83"/>
        <end position="111"/>
    </location>
</feature>
<feature type="region of interest" description="Disordered" evidence="1">
    <location>
        <begin position="283"/>
        <end position="318"/>
    </location>
</feature>
<accession>A0ABR1WD57</accession>
<evidence type="ECO:0000313" key="2">
    <source>
        <dbReference type="EMBL" id="KAK8081444.1"/>
    </source>
</evidence>
<reference evidence="2 3" key="1">
    <citation type="submission" date="2023-01" db="EMBL/GenBank/DDBJ databases">
        <title>Analysis of 21 Apiospora genomes using comparative genomics revels a genus with tremendous synthesis potential of carbohydrate active enzymes and secondary metabolites.</title>
        <authorList>
            <person name="Sorensen T."/>
        </authorList>
    </citation>
    <scope>NUCLEOTIDE SEQUENCE [LARGE SCALE GENOMIC DNA]</scope>
    <source>
        <strain evidence="2 3">CBS 83171</strain>
    </source>
</reference>
<comment type="caution">
    <text evidence="2">The sequence shown here is derived from an EMBL/GenBank/DDBJ whole genome shotgun (WGS) entry which is preliminary data.</text>
</comment>
<gene>
    <name evidence="2" type="ORF">PG996_000225</name>
</gene>
<protein>
    <recommendedName>
        <fullName evidence="4">NACHT domain-containing protein</fullName>
    </recommendedName>
</protein>
<proteinExistence type="predicted"/>
<evidence type="ECO:0008006" key="4">
    <source>
        <dbReference type="Google" id="ProtNLM"/>
    </source>
</evidence>
<evidence type="ECO:0000313" key="3">
    <source>
        <dbReference type="Proteomes" id="UP001446871"/>
    </source>
</evidence>
<keyword evidence="3" id="KW-1185">Reference proteome</keyword>